<organism evidence="1 2">
    <name type="scientific">Sanghuangporus baumii</name>
    <name type="common">Phellinus baumii</name>
    <dbReference type="NCBI Taxonomy" id="108892"/>
    <lineage>
        <taxon>Eukaryota</taxon>
        <taxon>Fungi</taxon>
        <taxon>Dikarya</taxon>
        <taxon>Basidiomycota</taxon>
        <taxon>Agaricomycotina</taxon>
        <taxon>Agaricomycetes</taxon>
        <taxon>Hymenochaetales</taxon>
        <taxon>Hymenochaetaceae</taxon>
        <taxon>Sanghuangporus</taxon>
    </lineage>
</organism>
<accession>A0A9Q5HYG4</accession>
<proteinExistence type="predicted"/>
<evidence type="ECO:0000313" key="2">
    <source>
        <dbReference type="Proteomes" id="UP000757232"/>
    </source>
</evidence>
<protein>
    <submittedName>
        <fullName evidence="1">Uncharacterized protein</fullName>
    </submittedName>
</protein>
<keyword evidence="2" id="KW-1185">Reference proteome</keyword>
<name>A0A9Q5HYG4_SANBA</name>
<evidence type="ECO:0000313" key="1">
    <source>
        <dbReference type="EMBL" id="OCB88346.1"/>
    </source>
</evidence>
<comment type="caution">
    <text evidence="1">The sequence shown here is derived from an EMBL/GenBank/DDBJ whole genome shotgun (WGS) entry which is preliminary data.</text>
</comment>
<dbReference type="AlphaFoldDB" id="A0A9Q5HYG4"/>
<sequence length="173" mass="20516">MVSFLESTSWNNPGKYSLLLALPLLYAFVQKKLLDHLFLITPKLFRAFAGVRLNADTFRSLLPLFFPKSSRYQTYQTQDQAHDYWESAERGQRELSFSDARYSKCSFSESRNTRERQILYYMPRLLPEYRYKRSMKDDLDTDFSIPTKAFMKWHWLVFPDRVCCSNASVMVAN</sequence>
<reference evidence="1" key="1">
    <citation type="submission" date="2016-06" db="EMBL/GenBank/DDBJ databases">
        <title>Draft Genome sequence of the fungus Inonotus baumii.</title>
        <authorList>
            <person name="Zhu H."/>
            <person name="Lin W."/>
        </authorList>
    </citation>
    <scope>NUCLEOTIDE SEQUENCE</scope>
    <source>
        <strain evidence="1">821</strain>
    </source>
</reference>
<dbReference type="OrthoDB" id="3243439at2759"/>
<dbReference type="Proteomes" id="UP000757232">
    <property type="component" value="Unassembled WGS sequence"/>
</dbReference>
<gene>
    <name evidence="1" type="ORF">A7U60_g4548</name>
</gene>
<dbReference type="EMBL" id="LNZH02000180">
    <property type="protein sequence ID" value="OCB88346.1"/>
    <property type="molecule type" value="Genomic_DNA"/>
</dbReference>